<keyword evidence="3" id="KW-0521">NADP</keyword>
<dbReference type="InterPro" id="IPR036291">
    <property type="entry name" value="NAD(P)-bd_dom_sf"/>
</dbReference>
<evidence type="ECO:0000256" key="3">
    <source>
        <dbReference type="ARBA" id="ARBA00022857"/>
    </source>
</evidence>
<dbReference type="Pfam" id="PF23562">
    <property type="entry name" value="AMP-binding_C_3"/>
    <property type="match status" value="1"/>
</dbReference>
<dbReference type="SUPFAM" id="SSF51735">
    <property type="entry name" value="NAD(P)-binding Rossmann-fold domains"/>
    <property type="match status" value="1"/>
</dbReference>
<dbReference type="Gene3D" id="3.40.50.12780">
    <property type="entry name" value="N-terminal domain of ligase-like"/>
    <property type="match status" value="1"/>
</dbReference>
<dbReference type="InterPro" id="IPR042099">
    <property type="entry name" value="ANL_N_sf"/>
</dbReference>
<dbReference type="InterPro" id="IPR006162">
    <property type="entry name" value="Ppantetheine_attach_site"/>
</dbReference>
<dbReference type="STRING" id="1209926.A0A1G4BFC4"/>
<dbReference type="Gene3D" id="3.40.50.720">
    <property type="entry name" value="NAD(P)-binding Rossmann-like Domain"/>
    <property type="match status" value="1"/>
</dbReference>
<evidence type="ECO:0000256" key="1">
    <source>
        <dbReference type="ARBA" id="ARBA00022450"/>
    </source>
</evidence>
<dbReference type="InterPro" id="IPR000873">
    <property type="entry name" value="AMP-dep_synth/lig_dom"/>
</dbReference>
<keyword evidence="2" id="KW-0597">Phosphoprotein</keyword>
<dbReference type="Gene3D" id="1.10.1200.10">
    <property type="entry name" value="ACP-like"/>
    <property type="match status" value="1"/>
</dbReference>
<dbReference type="PROSITE" id="PS00012">
    <property type="entry name" value="PHOSPHOPANTETHEINE"/>
    <property type="match status" value="1"/>
</dbReference>
<dbReference type="RefSeq" id="XP_022477228.1">
    <property type="nucleotide sequence ID" value="XM_022616377.1"/>
</dbReference>
<dbReference type="EMBL" id="MJBS01000031">
    <property type="protein sequence ID" value="OHF00084.1"/>
    <property type="molecule type" value="Genomic_DNA"/>
</dbReference>
<dbReference type="Proteomes" id="UP000176998">
    <property type="component" value="Unassembled WGS sequence"/>
</dbReference>
<keyword evidence="7" id="KW-1185">Reference proteome</keyword>
<dbReference type="GeneID" id="34557887"/>
<dbReference type="Pfam" id="PF00501">
    <property type="entry name" value="AMP-binding"/>
    <property type="match status" value="1"/>
</dbReference>
<evidence type="ECO:0000313" key="7">
    <source>
        <dbReference type="Proteomes" id="UP000176998"/>
    </source>
</evidence>
<dbReference type="InterPro" id="IPR051414">
    <property type="entry name" value="Adenylate-forming_Reductase"/>
</dbReference>
<keyword evidence="1" id="KW-0596">Phosphopantetheine</keyword>
<dbReference type="PANTHER" id="PTHR43439">
    <property type="entry name" value="PHENYLACETATE-COENZYME A LIGASE"/>
    <property type="match status" value="1"/>
</dbReference>
<dbReference type="SUPFAM" id="SSF56801">
    <property type="entry name" value="Acetyl-CoA synthetase-like"/>
    <property type="match status" value="1"/>
</dbReference>
<evidence type="ECO:0000313" key="6">
    <source>
        <dbReference type="EMBL" id="OHF00084.1"/>
    </source>
</evidence>
<dbReference type="PANTHER" id="PTHR43439:SF2">
    <property type="entry name" value="ENZYME, PUTATIVE (JCVI)-RELATED"/>
    <property type="match status" value="1"/>
</dbReference>
<dbReference type="InterPro" id="IPR013120">
    <property type="entry name" value="FAR_NAD-bd"/>
</dbReference>
<name>A0A1G4BFC4_9PEZI</name>
<comment type="caution">
    <text evidence="6">The sequence shown here is derived from an EMBL/GenBank/DDBJ whole genome shotgun (WGS) entry which is preliminary data.</text>
</comment>
<proteinExistence type="predicted"/>
<feature type="domain" description="AMP-dependent synthetase/ligase" evidence="4">
    <location>
        <begin position="42"/>
        <end position="346"/>
    </location>
</feature>
<sequence length="1054" mass="116600">MSAPQLSEAYGKRLIPHVIDDVANIDPMRECFSIPLSSNPQDGWRWISYGQYATAIDRLAHHLVKTSGIPQPKSFPTVAYIGANDAAYLIFVIAAIKAGYKALFVSPRNSEAAQLNLFNLTDCDILYHDATFQDPVKPWLAKRSSLKANLLAPLDFWLAEDPVAEPFPYLKVAEEAEWEPFVVLHTSGSTGLPKPIVVRNGLIMLNDRLHLLPSWNGTESAVRGLVRSKRNLTPMPFFHSSGLYTFFGFHVYRAKPVTFAITNRPFTAAFILEQLAHAGADIDSISLPPSVLEELSVTENGCEALSKLKFVAFGGGNLSDAAGKKLLDRGVVLQNSFGSTECGLLPYYWQANPDAWQWLLINPDVLGAEWRSVAGEDDVFELVIIRKDPISSIQGVFYTYPDLDEWSSKDLFKKHPTLPDHWKYHGRCDDLIVLSNGEKLNPMTMENALNGHPKVRTAIVVGTMRFQPALLVEPVRHSNSTEEAEDLLEELWPLIAKTNSEMAAHAQISRQLILLTKAEKPFLRLAKDTVHRVPSIKLYESEVENLFQKADAGWKDARCNLDLTSEETLLQSVCRLFQTLTYTTTIEADTDFFSAGIDSLQVVNACRLLRGALQGKSDSIDLKGIAPRMIYSKPSSRNLTQEIWGQHVGSLEPVDADVEASRAMSSLLAKYTQTLPNKPETERSPARDSQQVVILSGSTGRLGAYLLDFLVTNPAVQKVVCFNRAQDGRTRQLRLNAERGLKTDLSKAEFLQANFTQPDFGLGTETYARLLADADRVIHTQWPVNFNLTLESFEPHIQGIRHLIDFCLQASRNVHLVLVSTVLAATSWDGSKAAPASAVPAGQYAQGKLVADLILETATKRSGISAAVVRVGQIAGPEDAAGVWNPDEWLPRLVASSVRTLGVLPRDLGVMSTVNWVTSQGAARLVLEVAGVAAGSRAPDPSSGYYYGVNPHPRHFSTLSEAIKGFYGGRIQSLVSWEDWVVALERSDKVGNDVARNPALQLLDFFKGTPGEEATRDIRFHFSLEKTLKASQSTREMQPVTPELMVQWCQQWAF</sequence>
<evidence type="ECO:0000259" key="5">
    <source>
        <dbReference type="Pfam" id="PF07993"/>
    </source>
</evidence>
<accession>A0A1G4BFC4</accession>
<reference evidence="6 7" key="1">
    <citation type="submission" date="2016-09" db="EMBL/GenBank/DDBJ databases">
        <authorList>
            <person name="Capua I."/>
            <person name="De Benedictis P."/>
            <person name="Joannis T."/>
            <person name="Lombin L.H."/>
            <person name="Cattoli G."/>
        </authorList>
    </citation>
    <scope>NUCLEOTIDE SEQUENCE [LARGE SCALE GENOMIC DNA]</scope>
    <source>
        <strain evidence="6 7">IMI 309357</strain>
    </source>
</reference>
<gene>
    <name evidence="6" type="ORF">CORC01_04730</name>
</gene>
<protein>
    <submittedName>
        <fullName evidence="6">Male sterility protein</fullName>
    </submittedName>
</protein>
<evidence type="ECO:0000256" key="2">
    <source>
        <dbReference type="ARBA" id="ARBA00022553"/>
    </source>
</evidence>
<dbReference type="InterPro" id="IPR036736">
    <property type="entry name" value="ACP-like_sf"/>
</dbReference>
<dbReference type="AlphaFoldDB" id="A0A1G4BFC4"/>
<feature type="domain" description="Thioester reductase (TE)" evidence="5">
    <location>
        <begin position="695"/>
        <end position="906"/>
    </location>
</feature>
<dbReference type="InterPro" id="IPR020845">
    <property type="entry name" value="AMP-binding_CS"/>
</dbReference>
<dbReference type="Pfam" id="PF07993">
    <property type="entry name" value="NAD_binding_4"/>
    <property type="match status" value="1"/>
</dbReference>
<organism evidence="6 7">
    <name type="scientific">Colletotrichum orchidophilum</name>
    <dbReference type="NCBI Taxonomy" id="1209926"/>
    <lineage>
        <taxon>Eukaryota</taxon>
        <taxon>Fungi</taxon>
        <taxon>Dikarya</taxon>
        <taxon>Ascomycota</taxon>
        <taxon>Pezizomycotina</taxon>
        <taxon>Sordariomycetes</taxon>
        <taxon>Hypocreomycetidae</taxon>
        <taxon>Glomerellales</taxon>
        <taxon>Glomerellaceae</taxon>
        <taxon>Colletotrichum</taxon>
    </lineage>
</organism>
<evidence type="ECO:0000259" key="4">
    <source>
        <dbReference type="Pfam" id="PF00501"/>
    </source>
</evidence>
<dbReference type="PROSITE" id="PS00455">
    <property type="entry name" value="AMP_BINDING"/>
    <property type="match status" value="1"/>
</dbReference>
<dbReference type="OrthoDB" id="429813at2759"/>